<organism evidence="2 3">
    <name type="scientific">Portunus trituberculatus</name>
    <name type="common">Swimming crab</name>
    <name type="synonym">Neptunus trituberculatus</name>
    <dbReference type="NCBI Taxonomy" id="210409"/>
    <lineage>
        <taxon>Eukaryota</taxon>
        <taxon>Metazoa</taxon>
        <taxon>Ecdysozoa</taxon>
        <taxon>Arthropoda</taxon>
        <taxon>Crustacea</taxon>
        <taxon>Multicrustacea</taxon>
        <taxon>Malacostraca</taxon>
        <taxon>Eumalacostraca</taxon>
        <taxon>Eucarida</taxon>
        <taxon>Decapoda</taxon>
        <taxon>Pleocyemata</taxon>
        <taxon>Brachyura</taxon>
        <taxon>Eubrachyura</taxon>
        <taxon>Portunoidea</taxon>
        <taxon>Portunidae</taxon>
        <taxon>Portuninae</taxon>
        <taxon>Portunus</taxon>
    </lineage>
</organism>
<evidence type="ECO:0000313" key="3">
    <source>
        <dbReference type="Proteomes" id="UP000324222"/>
    </source>
</evidence>
<gene>
    <name evidence="2" type="ORF">E2C01_057454</name>
</gene>
<proteinExistence type="predicted"/>
<dbReference type="Proteomes" id="UP000324222">
    <property type="component" value="Unassembled WGS sequence"/>
</dbReference>
<dbReference type="EMBL" id="VSRR010020700">
    <property type="protein sequence ID" value="MPC63356.1"/>
    <property type="molecule type" value="Genomic_DNA"/>
</dbReference>
<comment type="caution">
    <text evidence="2">The sequence shown here is derived from an EMBL/GenBank/DDBJ whole genome shotgun (WGS) entry which is preliminary data.</text>
</comment>
<dbReference type="AlphaFoldDB" id="A0A5B7H0I7"/>
<evidence type="ECO:0000313" key="2">
    <source>
        <dbReference type="EMBL" id="MPC63356.1"/>
    </source>
</evidence>
<sequence>MFASLGGRVRTKQSGNLAYSVVKRVTYSLTWAGRLPYARSRAQTLSEVNRIPSIILSAKMRYCSRLGVNYSSRFIGKERKSEEDRNCRSRARRRSGPGRASAAVNGKEN</sequence>
<feature type="region of interest" description="Disordered" evidence="1">
    <location>
        <begin position="78"/>
        <end position="109"/>
    </location>
</feature>
<feature type="compositionally biased region" description="Basic and acidic residues" evidence="1">
    <location>
        <begin position="78"/>
        <end position="87"/>
    </location>
</feature>
<keyword evidence="3" id="KW-1185">Reference proteome</keyword>
<evidence type="ECO:0000256" key="1">
    <source>
        <dbReference type="SAM" id="MobiDB-lite"/>
    </source>
</evidence>
<reference evidence="2 3" key="1">
    <citation type="submission" date="2019-05" db="EMBL/GenBank/DDBJ databases">
        <title>Another draft genome of Portunus trituberculatus and its Hox gene families provides insights of decapod evolution.</title>
        <authorList>
            <person name="Jeong J.-H."/>
            <person name="Song I."/>
            <person name="Kim S."/>
            <person name="Choi T."/>
            <person name="Kim D."/>
            <person name="Ryu S."/>
            <person name="Kim W."/>
        </authorList>
    </citation>
    <scope>NUCLEOTIDE SEQUENCE [LARGE SCALE GENOMIC DNA]</scope>
    <source>
        <tissue evidence="2">Muscle</tissue>
    </source>
</reference>
<accession>A0A5B7H0I7</accession>
<protein>
    <submittedName>
        <fullName evidence="2">Uncharacterized protein</fullName>
    </submittedName>
</protein>
<name>A0A5B7H0I7_PORTR</name>